<accession>A0A6I6IPG6</accession>
<gene>
    <name evidence="1" type="ORF">EI983_12475</name>
</gene>
<name>A0A6I6IPG6_9RHOB</name>
<dbReference type="InterPro" id="IPR007375">
    <property type="entry name" value="SoxG"/>
</dbReference>
<keyword evidence="2" id="KW-1185">Reference proteome</keyword>
<dbReference type="Pfam" id="PF04268">
    <property type="entry name" value="SoxG"/>
    <property type="match status" value="1"/>
</dbReference>
<evidence type="ECO:0000313" key="1">
    <source>
        <dbReference type="EMBL" id="QGX99040.1"/>
    </source>
</evidence>
<dbReference type="RefSeq" id="WP_157707721.1">
    <property type="nucleotide sequence ID" value="NZ_CP034348.1"/>
</dbReference>
<dbReference type="SUPFAM" id="SSF103025">
    <property type="entry name" value="Folate-binding domain"/>
    <property type="match status" value="1"/>
</dbReference>
<sequence length="184" mass="19853">MVELTPRSPCEGLLPLTIGRVTMSEADTGVLTSLAPFAGQQSALSDVLKSAHGMALPQPNRATGKTGARALWFGRDMALLMGPPPDPALARHAALTDQSDGWAVVRLEGTGAREVLARLTPLDLRADRFKTGHTARSDLRHMMSSITRIGEDSYLIMVFRAFAETLVQDLTEAMESVAARQARK</sequence>
<proteinExistence type="predicted"/>
<evidence type="ECO:0000313" key="2">
    <source>
        <dbReference type="Proteomes" id="UP000428330"/>
    </source>
</evidence>
<dbReference type="InterPro" id="IPR027266">
    <property type="entry name" value="TrmE/GcvT-like"/>
</dbReference>
<dbReference type="EMBL" id="CP034348">
    <property type="protein sequence ID" value="QGX99040.1"/>
    <property type="molecule type" value="Genomic_DNA"/>
</dbReference>
<protein>
    <submittedName>
        <fullName evidence="1">Sarcosine oxidase subunit gamma</fullName>
    </submittedName>
</protein>
<dbReference type="Proteomes" id="UP000428330">
    <property type="component" value="Chromosome"/>
</dbReference>
<organism evidence="1 2">
    <name type="scientific">Roseovarius faecimaris</name>
    <dbReference type="NCBI Taxonomy" id="2494550"/>
    <lineage>
        <taxon>Bacteria</taxon>
        <taxon>Pseudomonadati</taxon>
        <taxon>Pseudomonadota</taxon>
        <taxon>Alphaproteobacteria</taxon>
        <taxon>Rhodobacterales</taxon>
        <taxon>Roseobacteraceae</taxon>
        <taxon>Roseovarius</taxon>
    </lineage>
</organism>
<dbReference type="Gene3D" id="3.30.1360.120">
    <property type="entry name" value="Probable tRNA modification gtpase trme, domain 1"/>
    <property type="match status" value="1"/>
</dbReference>
<reference evidence="2" key="1">
    <citation type="submission" date="2018-12" db="EMBL/GenBank/DDBJ databases">
        <title>Complete genome sequence of Roseovarius sp. MME-070.</title>
        <authorList>
            <person name="Nam Y.-D."/>
            <person name="Kang J."/>
            <person name="Chung W.-H."/>
            <person name="Park Y.S."/>
        </authorList>
    </citation>
    <scope>NUCLEOTIDE SEQUENCE [LARGE SCALE GENOMIC DNA]</scope>
    <source>
        <strain evidence="2">MME-070</strain>
    </source>
</reference>
<dbReference type="KEGG" id="rom:EI983_12475"/>
<dbReference type="AlphaFoldDB" id="A0A6I6IPG6"/>
<dbReference type="OrthoDB" id="7350722at2"/>
<dbReference type="Gene3D" id="3.30.70.1520">
    <property type="entry name" value="Heterotetrameric sarcosine oxidase"/>
    <property type="match status" value="1"/>
</dbReference>